<dbReference type="Pfam" id="PF12999">
    <property type="entry name" value="PRKCSH-like"/>
    <property type="match status" value="1"/>
</dbReference>
<name>A0A9N8HNU2_9STRA</name>
<dbReference type="InterPro" id="IPR002172">
    <property type="entry name" value="LDrepeatLR_classA_rpt"/>
</dbReference>
<dbReference type="InterPro" id="IPR039794">
    <property type="entry name" value="Gtb1-like"/>
</dbReference>
<reference evidence="5" key="1">
    <citation type="submission" date="2020-06" db="EMBL/GenBank/DDBJ databases">
        <authorList>
            <consortium name="Plant Systems Biology data submission"/>
        </authorList>
    </citation>
    <scope>NUCLEOTIDE SEQUENCE</scope>
    <source>
        <strain evidence="5">D6</strain>
    </source>
</reference>
<dbReference type="GO" id="GO:0017177">
    <property type="term" value="C:glucosidase II complex"/>
    <property type="evidence" value="ECO:0007669"/>
    <property type="project" value="TreeGrafter"/>
</dbReference>
<feature type="domain" description="Glucosidase II beta subunit N-terminal" evidence="4">
    <location>
        <begin position="163"/>
        <end position="220"/>
    </location>
</feature>
<evidence type="ECO:0000313" key="5">
    <source>
        <dbReference type="EMBL" id="CAB9520586.1"/>
    </source>
</evidence>
<protein>
    <submittedName>
        <fullName evidence="5">Glucosidase 2 subunit</fullName>
    </submittedName>
</protein>
<organism evidence="5 6">
    <name type="scientific">Seminavis robusta</name>
    <dbReference type="NCBI Taxonomy" id="568900"/>
    <lineage>
        <taxon>Eukaryota</taxon>
        <taxon>Sar</taxon>
        <taxon>Stramenopiles</taxon>
        <taxon>Ochrophyta</taxon>
        <taxon>Bacillariophyta</taxon>
        <taxon>Bacillariophyceae</taxon>
        <taxon>Bacillariophycidae</taxon>
        <taxon>Naviculales</taxon>
        <taxon>Naviculaceae</taxon>
        <taxon>Seminavis</taxon>
    </lineage>
</organism>
<evidence type="ECO:0000259" key="4">
    <source>
        <dbReference type="Pfam" id="PF12999"/>
    </source>
</evidence>
<feature type="compositionally biased region" description="Low complexity" evidence="2">
    <location>
        <begin position="21"/>
        <end position="35"/>
    </location>
</feature>
<dbReference type="OrthoDB" id="47398at2759"/>
<feature type="transmembrane region" description="Helical" evidence="3">
    <location>
        <begin position="63"/>
        <end position="88"/>
    </location>
</feature>
<dbReference type="Proteomes" id="UP001153069">
    <property type="component" value="Unassembled WGS sequence"/>
</dbReference>
<dbReference type="CDD" id="cd00112">
    <property type="entry name" value="LDLa"/>
    <property type="match status" value="1"/>
</dbReference>
<dbReference type="InterPro" id="IPR028146">
    <property type="entry name" value="PRKCSH_N"/>
</dbReference>
<evidence type="ECO:0000256" key="2">
    <source>
        <dbReference type="SAM" id="MobiDB-lite"/>
    </source>
</evidence>
<dbReference type="PANTHER" id="PTHR12630:SF1">
    <property type="entry name" value="GLUCOSIDASE 2 SUBUNIT BETA"/>
    <property type="match status" value="1"/>
</dbReference>
<feature type="compositionally biased region" description="Basic residues" evidence="2">
    <location>
        <begin position="47"/>
        <end position="62"/>
    </location>
</feature>
<gene>
    <name evidence="5" type="ORF">SEMRO_1117_G243000.1</name>
</gene>
<dbReference type="Gene3D" id="4.10.400.10">
    <property type="entry name" value="Low-density Lipoprotein Receptor"/>
    <property type="match status" value="1"/>
</dbReference>
<dbReference type="PANTHER" id="PTHR12630">
    <property type="entry name" value="N-LINKED OLIGOSACCHARIDE PROCESSING"/>
    <property type="match status" value="1"/>
</dbReference>
<evidence type="ECO:0000313" key="6">
    <source>
        <dbReference type="Proteomes" id="UP001153069"/>
    </source>
</evidence>
<dbReference type="InterPro" id="IPR036055">
    <property type="entry name" value="LDL_receptor-like_sf"/>
</dbReference>
<comment type="caution">
    <text evidence="5">The sequence shown here is derived from an EMBL/GenBank/DDBJ whole genome shotgun (WGS) entry which is preliminary data.</text>
</comment>
<keyword evidence="3" id="KW-0812">Transmembrane</keyword>
<evidence type="ECO:0000256" key="1">
    <source>
        <dbReference type="ARBA" id="ARBA00023157"/>
    </source>
</evidence>
<accession>A0A9N8HNU2</accession>
<evidence type="ECO:0000256" key="3">
    <source>
        <dbReference type="SAM" id="Phobius"/>
    </source>
</evidence>
<keyword evidence="3" id="KW-1133">Transmembrane helix</keyword>
<feature type="region of interest" description="Disordered" evidence="2">
    <location>
        <begin position="1"/>
        <end position="62"/>
    </location>
</feature>
<keyword evidence="6" id="KW-1185">Reference proteome</keyword>
<dbReference type="SUPFAM" id="SSF57424">
    <property type="entry name" value="LDL receptor-like module"/>
    <property type="match status" value="1"/>
</dbReference>
<keyword evidence="1" id="KW-1015">Disulfide bond</keyword>
<proteinExistence type="predicted"/>
<dbReference type="EMBL" id="CAICTM010001115">
    <property type="protein sequence ID" value="CAB9520586.1"/>
    <property type="molecule type" value="Genomic_DNA"/>
</dbReference>
<dbReference type="AlphaFoldDB" id="A0A9N8HNU2"/>
<keyword evidence="3" id="KW-0472">Membrane</keyword>
<dbReference type="GO" id="GO:0006491">
    <property type="term" value="P:N-glycan processing"/>
    <property type="evidence" value="ECO:0007669"/>
    <property type="project" value="TreeGrafter"/>
</dbReference>
<sequence length="225" mass="24969">MRKRHVPLNAPGNTVLPLHQSPAASSATGSTSSSPMGHVPGHATPLVRRKRKRGGSSSSKKRGYSFCGGLCLFCISFLFMFFAVFGILHHQSPELRRHVKKHVQKLQQKAKTAAIHIQNRQPGKIFRTEQMGERLFQKMPHPASTKHLVTQTMTCPDGRRGIINDDYCDCDDGSDEPGTSACAHRKVQKESFRCKDGKKLLFASRVHDGIKDCDDGSDEPHTLLL</sequence>